<feature type="domain" description="Bacterial transcriptional activator" evidence="3">
    <location>
        <begin position="96"/>
        <end position="248"/>
    </location>
</feature>
<dbReference type="Gene3D" id="1.10.10.10">
    <property type="entry name" value="Winged helix-like DNA-binding domain superfamily/Winged helix DNA-binding domain"/>
    <property type="match status" value="1"/>
</dbReference>
<evidence type="ECO:0000256" key="1">
    <source>
        <dbReference type="ARBA" id="ARBA00023015"/>
    </source>
</evidence>
<keyword evidence="2" id="KW-0804">Transcription</keyword>
<dbReference type="SUPFAM" id="SSF46894">
    <property type="entry name" value="C-terminal effector domain of the bipartite response regulators"/>
    <property type="match status" value="1"/>
</dbReference>
<dbReference type="InterPro" id="IPR016032">
    <property type="entry name" value="Sig_transdc_resp-reg_C-effctor"/>
</dbReference>
<feature type="non-terminal residue" evidence="4">
    <location>
        <position position="369"/>
    </location>
</feature>
<keyword evidence="5" id="KW-1185">Reference proteome</keyword>
<dbReference type="Pfam" id="PF03704">
    <property type="entry name" value="BTAD"/>
    <property type="match status" value="1"/>
</dbReference>
<evidence type="ECO:0000313" key="4">
    <source>
        <dbReference type="EMBL" id="KPV52843.1"/>
    </source>
</evidence>
<dbReference type="InterPro" id="IPR036388">
    <property type="entry name" value="WH-like_DNA-bd_sf"/>
</dbReference>
<organism evidence="4 5">
    <name type="scientific">Kouleothrix aurantiaca</name>
    <dbReference type="NCBI Taxonomy" id="186479"/>
    <lineage>
        <taxon>Bacteria</taxon>
        <taxon>Bacillati</taxon>
        <taxon>Chloroflexota</taxon>
        <taxon>Chloroflexia</taxon>
        <taxon>Chloroflexales</taxon>
        <taxon>Roseiflexineae</taxon>
        <taxon>Roseiflexaceae</taxon>
        <taxon>Kouleothrix</taxon>
    </lineage>
</organism>
<dbReference type="SUPFAM" id="SSF48452">
    <property type="entry name" value="TPR-like"/>
    <property type="match status" value="1"/>
</dbReference>
<dbReference type="Gene3D" id="3.40.50.300">
    <property type="entry name" value="P-loop containing nucleotide triphosphate hydrolases"/>
    <property type="match status" value="1"/>
</dbReference>
<name>A0A0P9D4I6_9CHLR</name>
<dbReference type="InterPro" id="IPR051677">
    <property type="entry name" value="AfsR-DnrI-RedD_regulator"/>
</dbReference>
<gene>
    <name evidence="4" type="ORF">SE17_13085</name>
</gene>
<dbReference type="InterPro" id="IPR027417">
    <property type="entry name" value="P-loop_NTPase"/>
</dbReference>
<dbReference type="SMART" id="SM01043">
    <property type="entry name" value="BTAD"/>
    <property type="match status" value="1"/>
</dbReference>
<dbReference type="PANTHER" id="PTHR35807:SF1">
    <property type="entry name" value="TRANSCRIPTIONAL REGULATOR REDD"/>
    <property type="match status" value="1"/>
</dbReference>
<dbReference type="GO" id="GO:0006355">
    <property type="term" value="P:regulation of DNA-templated transcription"/>
    <property type="evidence" value="ECO:0007669"/>
    <property type="project" value="InterPro"/>
</dbReference>
<comment type="caution">
    <text evidence="4">The sequence shown here is derived from an EMBL/GenBank/DDBJ whole genome shotgun (WGS) entry which is preliminary data.</text>
</comment>
<dbReference type="SUPFAM" id="SSF52540">
    <property type="entry name" value="P-loop containing nucleoside triphosphate hydrolases"/>
    <property type="match status" value="1"/>
</dbReference>
<evidence type="ECO:0000313" key="5">
    <source>
        <dbReference type="Proteomes" id="UP000050509"/>
    </source>
</evidence>
<sequence length="369" mass="40255">MLGPLQVRLAGAAATFRTDAERVLLACLAAHQGSAQRRETLASLLAPDRPDVEALTYLRNRLTRLRGTIEDEHAAPAWLEIDRKQIALRSGDDITVDLAVFERQVAAVEAHAHRELAGCPTCLARLDEAVALVRGELLAGLNFASETWETWLAAQREHYGQRALVAMTLLREARLARGEWPAALDIAQRQLALEPWLEAAHRATMTAHAQLGDRNAALAQFELCERVLWNELGVEPEAETRQLRERIFAGAPLARGGIDTRDNLPPQTGVFFGRETEQAQLLERLVDPRYRLITIVGAGGMGKTRLSIEAGGQARASFPHGVWLVALDAINGGAEQIKIAVGEAAGLAQDGKQLSGEQVLAVLRDKRAL</sequence>
<reference evidence="4 5" key="1">
    <citation type="submission" date="2015-09" db="EMBL/GenBank/DDBJ databases">
        <title>Draft genome sequence of Kouleothrix aurantiaca JCM 19913.</title>
        <authorList>
            <person name="Hemp J."/>
        </authorList>
    </citation>
    <scope>NUCLEOTIDE SEQUENCE [LARGE SCALE GENOMIC DNA]</scope>
    <source>
        <strain evidence="4 5">COM-B</strain>
    </source>
</reference>
<protein>
    <recommendedName>
        <fullName evidence="3">Bacterial transcriptional activator domain-containing protein</fullName>
    </recommendedName>
</protein>
<dbReference type="Gene3D" id="1.25.40.10">
    <property type="entry name" value="Tetratricopeptide repeat domain"/>
    <property type="match status" value="1"/>
</dbReference>
<dbReference type="EMBL" id="LJCR01000414">
    <property type="protein sequence ID" value="KPV52843.1"/>
    <property type="molecule type" value="Genomic_DNA"/>
</dbReference>
<dbReference type="InterPro" id="IPR005158">
    <property type="entry name" value="BTAD"/>
</dbReference>
<evidence type="ECO:0000256" key="2">
    <source>
        <dbReference type="ARBA" id="ARBA00023163"/>
    </source>
</evidence>
<dbReference type="GO" id="GO:0003677">
    <property type="term" value="F:DNA binding"/>
    <property type="evidence" value="ECO:0007669"/>
    <property type="project" value="InterPro"/>
</dbReference>
<proteinExistence type="predicted"/>
<accession>A0A0P9D4I6</accession>
<dbReference type="InterPro" id="IPR011990">
    <property type="entry name" value="TPR-like_helical_dom_sf"/>
</dbReference>
<evidence type="ECO:0000259" key="3">
    <source>
        <dbReference type="SMART" id="SM01043"/>
    </source>
</evidence>
<dbReference type="PANTHER" id="PTHR35807">
    <property type="entry name" value="TRANSCRIPTIONAL REGULATOR REDD-RELATED"/>
    <property type="match status" value="1"/>
</dbReference>
<dbReference type="Proteomes" id="UP000050509">
    <property type="component" value="Unassembled WGS sequence"/>
</dbReference>
<dbReference type="AlphaFoldDB" id="A0A0P9D4I6"/>
<keyword evidence="1" id="KW-0805">Transcription regulation</keyword>